<protein>
    <submittedName>
        <fullName evidence="2">Uncharacterized protein</fullName>
    </submittedName>
</protein>
<dbReference type="Proteomes" id="UP000070544">
    <property type="component" value="Unassembled WGS sequence"/>
</dbReference>
<dbReference type="EMBL" id="KQ965819">
    <property type="protein sequence ID" value="KXS10616.1"/>
    <property type="molecule type" value="Genomic_DNA"/>
</dbReference>
<organism evidence="2 3">
    <name type="scientific">Gonapodya prolifera (strain JEL478)</name>
    <name type="common">Monoblepharis prolifera</name>
    <dbReference type="NCBI Taxonomy" id="1344416"/>
    <lineage>
        <taxon>Eukaryota</taxon>
        <taxon>Fungi</taxon>
        <taxon>Fungi incertae sedis</taxon>
        <taxon>Chytridiomycota</taxon>
        <taxon>Chytridiomycota incertae sedis</taxon>
        <taxon>Monoblepharidomycetes</taxon>
        <taxon>Monoblepharidales</taxon>
        <taxon>Gonapodyaceae</taxon>
        <taxon>Gonapodya</taxon>
    </lineage>
</organism>
<accession>A0A139A1F7</accession>
<gene>
    <name evidence="2" type="ORF">M427DRAFT_36865</name>
</gene>
<feature type="compositionally biased region" description="Acidic residues" evidence="1">
    <location>
        <begin position="85"/>
        <end position="106"/>
    </location>
</feature>
<feature type="compositionally biased region" description="Basic and acidic residues" evidence="1">
    <location>
        <begin position="53"/>
        <end position="65"/>
    </location>
</feature>
<dbReference type="AlphaFoldDB" id="A0A139A1F7"/>
<proteinExistence type="predicted"/>
<evidence type="ECO:0000313" key="2">
    <source>
        <dbReference type="EMBL" id="KXS10616.1"/>
    </source>
</evidence>
<feature type="region of interest" description="Disordered" evidence="1">
    <location>
        <begin position="53"/>
        <end position="115"/>
    </location>
</feature>
<name>A0A139A1F7_GONPJ</name>
<keyword evidence="3" id="KW-1185">Reference proteome</keyword>
<sequence length="115" mass="12647">MPNLMLTGQLQSAWKLRRQSQDTSLKLHVRATLDNWITTLEAAWASAEKWGDLKDVEDGGEDADKPASGAPQRRGDGKDESKDESADESVDEGEDESADGDKEMEDEVKHGSDDD</sequence>
<evidence type="ECO:0000256" key="1">
    <source>
        <dbReference type="SAM" id="MobiDB-lite"/>
    </source>
</evidence>
<reference evidence="2 3" key="1">
    <citation type="journal article" date="2015" name="Genome Biol. Evol.">
        <title>Phylogenomic analyses indicate that early fungi evolved digesting cell walls of algal ancestors of land plants.</title>
        <authorList>
            <person name="Chang Y."/>
            <person name="Wang S."/>
            <person name="Sekimoto S."/>
            <person name="Aerts A.L."/>
            <person name="Choi C."/>
            <person name="Clum A."/>
            <person name="LaButti K.M."/>
            <person name="Lindquist E.A."/>
            <person name="Yee Ngan C."/>
            <person name="Ohm R.A."/>
            <person name="Salamov A.A."/>
            <person name="Grigoriev I.V."/>
            <person name="Spatafora J.W."/>
            <person name="Berbee M.L."/>
        </authorList>
    </citation>
    <scope>NUCLEOTIDE SEQUENCE [LARGE SCALE GENOMIC DNA]</scope>
    <source>
        <strain evidence="2 3">JEL478</strain>
    </source>
</reference>
<evidence type="ECO:0000313" key="3">
    <source>
        <dbReference type="Proteomes" id="UP000070544"/>
    </source>
</evidence>
<feature type="compositionally biased region" description="Basic and acidic residues" evidence="1">
    <location>
        <begin position="73"/>
        <end position="84"/>
    </location>
</feature>